<dbReference type="STRING" id="493475.GARC_1372"/>
<reference evidence="2 3" key="1">
    <citation type="journal article" date="2017" name="Antonie Van Leeuwenhoek">
        <title>Rhizobium rhizosphaerae sp. nov., a novel species isolated from rice rhizosphere.</title>
        <authorList>
            <person name="Zhao J.J."/>
            <person name="Zhang J."/>
            <person name="Zhang R.J."/>
            <person name="Zhang C.W."/>
            <person name="Yin H.Q."/>
            <person name="Zhang X.X."/>
        </authorList>
    </citation>
    <scope>NUCLEOTIDE SEQUENCE [LARGE SCALE GENOMIC DNA]</scope>
    <source>
        <strain evidence="2 3">BSs20135</strain>
    </source>
</reference>
<dbReference type="AlphaFoldDB" id="K6YJL0"/>
<organism evidence="2 3">
    <name type="scientific">Paraglaciecola arctica BSs20135</name>
    <dbReference type="NCBI Taxonomy" id="493475"/>
    <lineage>
        <taxon>Bacteria</taxon>
        <taxon>Pseudomonadati</taxon>
        <taxon>Pseudomonadota</taxon>
        <taxon>Gammaproteobacteria</taxon>
        <taxon>Alteromonadales</taxon>
        <taxon>Alteromonadaceae</taxon>
        <taxon>Paraglaciecola</taxon>
    </lineage>
</organism>
<sequence>MPDNSHFYQPKDGHQLPHDPFNAIIAPRPIGWISTKSATGQVNLAPYSFFNAFNYHPPIIGFSSIGYKDSVKNAADTGEFCWNLVTRSLVDLMNQTSAAVDPSIDEFELAGLAKGQSKIIDVPYVALSPVVMECKTSQVIQLQTAKGDTCQTWMVFGEVVGVHIAKSAIKEGIYDTAAMHPVMRGGGPGDYFSVDELQKFELQRPK</sequence>
<dbReference type="InterPro" id="IPR012349">
    <property type="entry name" value="Split_barrel_FMN-bd"/>
</dbReference>
<evidence type="ECO:0000313" key="2">
    <source>
        <dbReference type="EMBL" id="GAC18347.1"/>
    </source>
</evidence>
<accession>K6YJL0</accession>
<feature type="domain" description="Flavin reductase like" evidence="1">
    <location>
        <begin position="23"/>
        <end position="176"/>
    </location>
</feature>
<dbReference type="PANTHER" id="PTHR43812:SF2">
    <property type="entry name" value="FLAVIN REDUCTASE LIKE DOMAIN-CONTAINING PROTEIN"/>
    <property type="match status" value="1"/>
</dbReference>
<dbReference type="GO" id="GO:0016646">
    <property type="term" value="F:oxidoreductase activity, acting on the CH-NH group of donors, NAD or NADP as acceptor"/>
    <property type="evidence" value="ECO:0007669"/>
    <property type="project" value="UniProtKB-ARBA"/>
</dbReference>
<keyword evidence="3" id="KW-1185">Reference proteome</keyword>
<dbReference type="eggNOG" id="COG1853">
    <property type="taxonomic scope" value="Bacteria"/>
</dbReference>
<gene>
    <name evidence="2" type="ORF">GARC_1372</name>
</gene>
<dbReference type="SMART" id="SM00903">
    <property type="entry name" value="Flavin_Reduct"/>
    <property type="match status" value="1"/>
</dbReference>
<dbReference type="EMBL" id="BAEO01000015">
    <property type="protein sequence ID" value="GAC18347.1"/>
    <property type="molecule type" value="Genomic_DNA"/>
</dbReference>
<dbReference type="Proteomes" id="UP000006327">
    <property type="component" value="Unassembled WGS sequence"/>
</dbReference>
<dbReference type="GO" id="GO:0010181">
    <property type="term" value="F:FMN binding"/>
    <property type="evidence" value="ECO:0007669"/>
    <property type="project" value="InterPro"/>
</dbReference>
<proteinExistence type="predicted"/>
<dbReference type="PANTHER" id="PTHR43812">
    <property type="entry name" value="BLR2425 PROTEIN"/>
    <property type="match status" value="1"/>
</dbReference>
<dbReference type="OrthoDB" id="9794638at2"/>
<evidence type="ECO:0000313" key="3">
    <source>
        <dbReference type="Proteomes" id="UP000006327"/>
    </source>
</evidence>
<dbReference type="RefSeq" id="WP_007618070.1">
    <property type="nucleotide sequence ID" value="NZ_BAEO01000015.1"/>
</dbReference>
<dbReference type="InterPro" id="IPR002563">
    <property type="entry name" value="Flavin_Rdtase-like_dom"/>
</dbReference>
<dbReference type="Gene3D" id="2.30.110.10">
    <property type="entry name" value="Electron Transport, Fmn-binding Protein, Chain A"/>
    <property type="match status" value="1"/>
</dbReference>
<comment type="caution">
    <text evidence="2">The sequence shown here is derived from an EMBL/GenBank/DDBJ whole genome shotgun (WGS) entry which is preliminary data.</text>
</comment>
<protein>
    <submittedName>
        <fullName evidence="2">Flavoredoxin family enzyme</fullName>
    </submittedName>
</protein>
<dbReference type="Pfam" id="PF01613">
    <property type="entry name" value="Flavin_Reduct"/>
    <property type="match status" value="1"/>
</dbReference>
<name>K6YJL0_9ALTE</name>
<dbReference type="SUPFAM" id="SSF50475">
    <property type="entry name" value="FMN-binding split barrel"/>
    <property type="match status" value="1"/>
</dbReference>
<evidence type="ECO:0000259" key="1">
    <source>
        <dbReference type="SMART" id="SM00903"/>
    </source>
</evidence>